<organism evidence="3 4">
    <name type="scientific">Potamilus streckersoni</name>
    <dbReference type="NCBI Taxonomy" id="2493646"/>
    <lineage>
        <taxon>Eukaryota</taxon>
        <taxon>Metazoa</taxon>
        <taxon>Spiralia</taxon>
        <taxon>Lophotrochozoa</taxon>
        <taxon>Mollusca</taxon>
        <taxon>Bivalvia</taxon>
        <taxon>Autobranchia</taxon>
        <taxon>Heteroconchia</taxon>
        <taxon>Palaeoheterodonta</taxon>
        <taxon>Unionida</taxon>
        <taxon>Unionoidea</taxon>
        <taxon>Unionidae</taxon>
        <taxon>Ambleminae</taxon>
        <taxon>Lampsilini</taxon>
        <taxon>Potamilus</taxon>
    </lineage>
</organism>
<evidence type="ECO:0000313" key="3">
    <source>
        <dbReference type="EMBL" id="KAK3604908.1"/>
    </source>
</evidence>
<dbReference type="PANTHER" id="PTHR30189:SF1">
    <property type="entry name" value="LPS-ASSEMBLY PROTEIN LPTD"/>
    <property type="match status" value="1"/>
</dbReference>
<feature type="compositionally biased region" description="Basic and acidic residues" evidence="1">
    <location>
        <begin position="13"/>
        <end position="29"/>
    </location>
</feature>
<dbReference type="InterPro" id="IPR050218">
    <property type="entry name" value="LptD"/>
</dbReference>
<evidence type="ECO:0000259" key="2">
    <source>
        <dbReference type="Pfam" id="PF19838"/>
    </source>
</evidence>
<gene>
    <name evidence="3" type="ORF">CHS0354_000571</name>
</gene>
<reference evidence="3" key="3">
    <citation type="submission" date="2023-05" db="EMBL/GenBank/DDBJ databases">
        <authorList>
            <person name="Smith C.H."/>
        </authorList>
    </citation>
    <scope>NUCLEOTIDE SEQUENCE</scope>
    <source>
        <strain evidence="3">CHS0354</strain>
        <tissue evidence="3">Mantle</tissue>
    </source>
</reference>
<reference evidence="3" key="1">
    <citation type="journal article" date="2021" name="Genome Biol. Evol.">
        <title>A High-Quality Reference Genome for a Parasitic Bivalve with Doubly Uniparental Inheritance (Bivalvia: Unionida).</title>
        <authorList>
            <person name="Smith C.H."/>
        </authorList>
    </citation>
    <scope>NUCLEOTIDE SEQUENCE</scope>
    <source>
        <strain evidence="3">CHS0354</strain>
    </source>
</reference>
<feature type="region of interest" description="Disordered" evidence="1">
    <location>
        <begin position="885"/>
        <end position="904"/>
    </location>
</feature>
<dbReference type="Pfam" id="PF19838">
    <property type="entry name" value="LptD_2"/>
    <property type="match status" value="1"/>
</dbReference>
<sequence>MIKSDLNHSNVRVKKELPPSVIEKQDSLLRRTGRTGTSQSSRNSNYATNTHTSSSVTDSITQVEQIEQRKKNQAYAIKKDSIKKAQFVSDSLKKMNEEKLKLDALKKKADSLETALKSKKSKSPENSQKKNEKVPDSTIIGNKLKLPSDTLEKEDPIPESDISEPVKFKAEKQLRYDVKSEIMTFKKGVSIGYKGLEIQSDSLSYEPNNSIVSAFSLINKKNNTVEIPVKMKTTQGAATKEDEYTAEKIAYNIETKQGRVAEIKTKISKEKTSILSDALGGGEKKAGKNNIYGKISKVFEDEYAYVQDGFYSSCDLPHPHYYFYSPQMRVEADKEIVARPVILFVQDIPVLPLPFLYFPLTKDNRSGLIFPEKNGYGISIDQGLFINGIGYYWAINDSMDLEMTGDIGTRLSWKLQSRYRLTLGSQNTLEYLALTLAIEGGQTYINSIGDHDLRKTDHWGVNFTYHQKFDPTFSINANLNFRGGGTYTSTTYNATNILRKDISSGINISKQLSETQTFTIGATRVQPVDKLDGQNTFSISYTQAGELFPFKTKRGTNGIWEKFGIGISALNVNGSLNHTDSTITWSGTVNTGYSLKFRPIKDDEQRIEQDYLKGIAKKDRYGFEFPASFGISANLFRYLNFNTSFNLRSTLTDQETIQSYDAASKRVVSNVVTAPQIFQTFDVSTSLSTTFYGVLQTAFLEGIGLKGFLHKVNPSITYSYSPDFQAENFGYYRTYLDQNKNPVKYNRFQTSLYGSGLSGERQQFTFNVGNTFEMKVIYGDSVNVGGKKSFTKKEENIQLISANLAMSYNLAATQFKMSNLTIGGNISALNGVKALKDISLSLNYGMTLNPYGYNNAGKTIDSFLVTQRGQLFRLTSFESSLSATFRGGQNTNEPQPNQPRKNDSTFYNNPFLLSDLQSLNYKPNYSRTWSISISGRISLVEKTPLEPLEIQASVQGTFSFVLTKSWTLNFSLGYDFKTNTITYPTLNLGRNFHCWDMSLVWVPLGPTQGVKFSVGFTADELSAIRYTRTGSDGSLSSPIDKYKTP</sequence>
<dbReference type="GO" id="GO:1990351">
    <property type="term" value="C:transporter complex"/>
    <property type="evidence" value="ECO:0007669"/>
    <property type="project" value="TreeGrafter"/>
</dbReference>
<name>A0AAE0T7K8_9BIVA</name>
<dbReference type="InterPro" id="IPR045659">
    <property type="entry name" value="LptD_2"/>
</dbReference>
<dbReference type="PANTHER" id="PTHR30189">
    <property type="entry name" value="LPS-ASSEMBLY PROTEIN"/>
    <property type="match status" value="1"/>
</dbReference>
<reference evidence="3" key="2">
    <citation type="journal article" date="2021" name="Genome Biol. Evol.">
        <title>Developing a high-quality reference genome for a parasitic bivalve with doubly uniparental inheritance (Bivalvia: Unionida).</title>
        <authorList>
            <person name="Smith C.H."/>
        </authorList>
    </citation>
    <scope>NUCLEOTIDE SEQUENCE</scope>
    <source>
        <strain evidence="3">CHS0354</strain>
        <tissue evidence="3">Mantle</tissue>
    </source>
</reference>
<feature type="domain" description="LPS-assembly protein LptD central" evidence="2">
    <location>
        <begin position="336"/>
        <end position="851"/>
    </location>
</feature>
<accession>A0AAE0T7K8</accession>
<dbReference type="AlphaFoldDB" id="A0AAE0T7K8"/>
<protein>
    <recommendedName>
        <fullName evidence="2">LPS-assembly protein LptD central domain-containing protein</fullName>
    </recommendedName>
</protein>
<feature type="region of interest" description="Disordered" evidence="1">
    <location>
        <begin position="115"/>
        <end position="160"/>
    </location>
</feature>
<evidence type="ECO:0000313" key="4">
    <source>
        <dbReference type="Proteomes" id="UP001195483"/>
    </source>
</evidence>
<comment type="caution">
    <text evidence="3">The sequence shown here is derived from an EMBL/GenBank/DDBJ whole genome shotgun (WGS) entry which is preliminary data.</text>
</comment>
<evidence type="ECO:0000256" key="1">
    <source>
        <dbReference type="SAM" id="MobiDB-lite"/>
    </source>
</evidence>
<feature type="region of interest" description="Disordered" evidence="1">
    <location>
        <begin position="1"/>
        <end position="61"/>
    </location>
</feature>
<dbReference type="Proteomes" id="UP001195483">
    <property type="component" value="Unassembled WGS sequence"/>
</dbReference>
<proteinExistence type="predicted"/>
<keyword evidence="4" id="KW-1185">Reference proteome</keyword>
<dbReference type="EMBL" id="JAEAOA010000085">
    <property type="protein sequence ID" value="KAK3604908.1"/>
    <property type="molecule type" value="Genomic_DNA"/>
</dbReference>
<feature type="compositionally biased region" description="Polar residues" evidence="1">
    <location>
        <begin position="34"/>
        <end position="61"/>
    </location>
</feature>